<name>A0ABS8UK29_DATST</name>
<reference evidence="1 2" key="1">
    <citation type="journal article" date="2021" name="BMC Genomics">
        <title>Datura genome reveals duplications of psychoactive alkaloid biosynthetic genes and high mutation rate following tissue culture.</title>
        <authorList>
            <person name="Rajewski A."/>
            <person name="Carter-House D."/>
            <person name="Stajich J."/>
            <person name="Litt A."/>
        </authorList>
    </citation>
    <scope>NUCLEOTIDE SEQUENCE [LARGE SCALE GENOMIC DNA]</scope>
    <source>
        <strain evidence="1">AR-01</strain>
    </source>
</reference>
<evidence type="ECO:0000313" key="2">
    <source>
        <dbReference type="Proteomes" id="UP000823775"/>
    </source>
</evidence>
<comment type="caution">
    <text evidence="1">The sequence shown here is derived from an EMBL/GenBank/DDBJ whole genome shotgun (WGS) entry which is preliminary data.</text>
</comment>
<proteinExistence type="predicted"/>
<gene>
    <name evidence="1" type="ORF">HAX54_016413</name>
</gene>
<organism evidence="1 2">
    <name type="scientific">Datura stramonium</name>
    <name type="common">Jimsonweed</name>
    <name type="synonym">Common thornapple</name>
    <dbReference type="NCBI Taxonomy" id="4076"/>
    <lineage>
        <taxon>Eukaryota</taxon>
        <taxon>Viridiplantae</taxon>
        <taxon>Streptophyta</taxon>
        <taxon>Embryophyta</taxon>
        <taxon>Tracheophyta</taxon>
        <taxon>Spermatophyta</taxon>
        <taxon>Magnoliopsida</taxon>
        <taxon>eudicotyledons</taxon>
        <taxon>Gunneridae</taxon>
        <taxon>Pentapetalae</taxon>
        <taxon>asterids</taxon>
        <taxon>lamiids</taxon>
        <taxon>Solanales</taxon>
        <taxon>Solanaceae</taxon>
        <taxon>Solanoideae</taxon>
        <taxon>Datureae</taxon>
        <taxon>Datura</taxon>
    </lineage>
</organism>
<sequence length="84" mass="9046">MKEILAEKTIETAKATVRVEHLRKRLASGQDFSITSMKEMFGIIGLTYRGPTLIFRVPSADGKAKGKVVSVGKNADGGFSSMNA</sequence>
<accession>A0ABS8UK29</accession>
<keyword evidence="2" id="KW-1185">Reference proteome</keyword>
<dbReference type="Proteomes" id="UP000823775">
    <property type="component" value="Unassembled WGS sequence"/>
</dbReference>
<dbReference type="EMBL" id="JACEIK010002060">
    <property type="protein sequence ID" value="MCD9558795.1"/>
    <property type="molecule type" value="Genomic_DNA"/>
</dbReference>
<evidence type="ECO:0000313" key="1">
    <source>
        <dbReference type="EMBL" id="MCD9558795.1"/>
    </source>
</evidence>
<protein>
    <submittedName>
        <fullName evidence="1">Uncharacterized protein</fullName>
    </submittedName>
</protein>